<dbReference type="KEGG" id="tti:THITH_04210"/>
<gene>
    <name evidence="1" type="ORF">THITH_04210</name>
</gene>
<evidence type="ECO:0000313" key="2">
    <source>
        <dbReference type="Proteomes" id="UP000005289"/>
    </source>
</evidence>
<dbReference type="InterPro" id="IPR011009">
    <property type="entry name" value="Kinase-like_dom_sf"/>
</dbReference>
<sequence>MAVMGYRKTEVANAFLEYQRSLALYQLSLESRAFSAPQPLRADTAARALELERLPPGLPLRDAFARAALGLTDRRLVGTGFRDAGVALASIHNIGARGRQGFSSYSGAASAGSGAFRAHGDFWVGNVWVAADGRIWIHDPVVAKRRHARASELMSDPWSDLASFLFNLGVVHPLWLLPLIRQDWISECETAFLAGYRDEYRGVFDPSMIREPIESTFQDYAAYLSGCGRRVRSSIRLRYARRRLVSLQTVFRC</sequence>
<dbReference type="HOGENOM" id="CLU_1098106_0_0_6"/>
<dbReference type="AlphaFoldDB" id="W0DST6"/>
<keyword evidence="2" id="KW-1185">Reference proteome</keyword>
<accession>W0DST6</accession>
<proteinExistence type="predicted"/>
<name>W0DST6_9GAMM</name>
<protein>
    <submittedName>
        <fullName evidence="1">Uncharacterized protein</fullName>
    </submittedName>
</protein>
<dbReference type="EMBL" id="CP007029">
    <property type="protein sequence ID" value="AHE99930.1"/>
    <property type="molecule type" value="Genomic_DNA"/>
</dbReference>
<dbReference type="Proteomes" id="UP000005289">
    <property type="component" value="Chromosome"/>
</dbReference>
<dbReference type="SUPFAM" id="SSF56112">
    <property type="entry name" value="Protein kinase-like (PK-like)"/>
    <property type="match status" value="1"/>
</dbReference>
<reference evidence="1 2" key="1">
    <citation type="submission" date="2013-12" db="EMBL/GenBank/DDBJ databases">
        <authorList>
            <consortium name="DOE Joint Genome Institute"/>
            <person name="Muyzer G."/>
            <person name="Huntemann M."/>
            <person name="Han J."/>
            <person name="Chen A."/>
            <person name="Kyrpides N."/>
            <person name="Mavromatis K."/>
            <person name="Markowitz V."/>
            <person name="Palaniappan K."/>
            <person name="Ivanova N."/>
            <person name="Schaumberg A."/>
            <person name="Pati A."/>
            <person name="Liolios K."/>
            <person name="Nordberg H.P."/>
            <person name="Cantor M.N."/>
            <person name="Hua S.X."/>
            <person name="Woyke T."/>
        </authorList>
    </citation>
    <scope>NUCLEOTIDE SEQUENCE [LARGE SCALE GENOMIC DNA]</scope>
    <source>
        <strain evidence="1 2">ARh 1</strain>
    </source>
</reference>
<evidence type="ECO:0000313" key="1">
    <source>
        <dbReference type="EMBL" id="AHE99930.1"/>
    </source>
</evidence>
<organism evidence="1 2">
    <name type="scientific">Thioalkalivibrio paradoxus ARh 1</name>
    <dbReference type="NCBI Taxonomy" id="713585"/>
    <lineage>
        <taxon>Bacteria</taxon>
        <taxon>Pseudomonadati</taxon>
        <taxon>Pseudomonadota</taxon>
        <taxon>Gammaproteobacteria</taxon>
        <taxon>Chromatiales</taxon>
        <taxon>Ectothiorhodospiraceae</taxon>
        <taxon>Thioalkalivibrio</taxon>
    </lineage>
</organism>